<gene>
    <name evidence="2" type="ORF">Cgig2_021326</name>
</gene>
<feature type="region of interest" description="Disordered" evidence="1">
    <location>
        <begin position="1"/>
        <end position="45"/>
    </location>
</feature>
<name>A0A9Q1JR24_9CARY</name>
<comment type="caution">
    <text evidence="2">The sequence shown here is derived from an EMBL/GenBank/DDBJ whole genome shotgun (WGS) entry which is preliminary data.</text>
</comment>
<dbReference type="AlphaFoldDB" id="A0A9Q1JR24"/>
<dbReference type="Proteomes" id="UP001153076">
    <property type="component" value="Unassembled WGS sequence"/>
</dbReference>
<evidence type="ECO:0000256" key="1">
    <source>
        <dbReference type="SAM" id="MobiDB-lite"/>
    </source>
</evidence>
<organism evidence="2 3">
    <name type="scientific">Carnegiea gigantea</name>
    <dbReference type="NCBI Taxonomy" id="171969"/>
    <lineage>
        <taxon>Eukaryota</taxon>
        <taxon>Viridiplantae</taxon>
        <taxon>Streptophyta</taxon>
        <taxon>Embryophyta</taxon>
        <taxon>Tracheophyta</taxon>
        <taxon>Spermatophyta</taxon>
        <taxon>Magnoliopsida</taxon>
        <taxon>eudicotyledons</taxon>
        <taxon>Gunneridae</taxon>
        <taxon>Pentapetalae</taxon>
        <taxon>Caryophyllales</taxon>
        <taxon>Cactineae</taxon>
        <taxon>Cactaceae</taxon>
        <taxon>Cactoideae</taxon>
        <taxon>Echinocereeae</taxon>
        <taxon>Carnegiea</taxon>
    </lineage>
</organism>
<dbReference type="OrthoDB" id="1752268at2759"/>
<accession>A0A9Q1JR24</accession>
<sequence>MKATERQPEPNQGFEYEPTPGYTLPYQEAQSRHPQRDANALQDRDATRIIEVRQVLRKAQNSITPSHSVTTPTHPPFTGPNGISTARTTRITGTTTECHKLKKAPHESADHGQLNSFLKRGGGGDHNRCNLEGKKETDADRSTEIIATFIGGIDGKELSVRY</sequence>
<proteinExistence type="predicted"/>
<feature type="region of interest" description="Disordered" evidence="1">
    <location>
        <begin position="62"/>
        <end position="87"/>
    </location>
</feature>
<keyword evidence="3" id="KW-1185">Reference proteome</keyword>
<evidence type="ECO:0000313" key="2">
    <source>
        <dbReference type="EMBL" id="KAJ8429355.1"/>
    </source>
</evidence>
<dbReference type="EMBL" id="JAKOGI010000901">
    <property type="protein sequence ID" value="KAJ8429355.1"/>
    <property type="molecule type" value="Genomic_DNA"/>
</dbReference>
<protein>
    <submittedName>
        <fullName evidence="2">Uncharacterized protein</fullName>
    </submittedName>
</protein>
<reference evidence="2" key="1">
    <citation type="submission" date="2022-04" db="EMBL/GenBank/DDBJ databases">
        <title>Carnegiea gigantea Genome sequencing and assembly v2.</title>
        <authorList>
            <person name="Copetti D."/>
            <person name="Sanderson M.J."/>
            <person name="Burquez A."/>
            <person name="Wojciechowski M.F."/>
        </authorList>
    </citation>
    <scope>NUCLEOTIDE SEQUENCE</scope>
    <source>
        <strain evidence="2">SGP5-SGP5p</strain>
        <tissue evidence="2">Aerial part</tissue>
    </source>
</reference>
<feature type="compositionally biased region" description="Basic and acidic residues" evidence="1">
    <location>
        <begin position="30"/>
        <end position="45"/>
    </location>
</feature>
<evidence type="ECO:0000313" key="3">
    <source>
        <dbReference type="Proteomes" id="UP001153076"/>
    </source>
</evidence>